<dbReference type="InterPro" id="IPR005940">
    <property type="entry name" value="Anthranilate_Pribosyl_Tfrase"/>
</dbReference>
<feature type="binding site" evidence="9">
    <location>
        <position position="232"/>
    </location>
    <ligand>
        <name>Mg(2+)</name>
        <dbReference type="ChEBI" id="CHEBI:18420"/>
        <label>1</label>
    </ligand>
</feature>
<dbReference type="GO" id="GO:0000287">
    <property type="term" value="F:magnesium ion binding"/>
    <property type="evidence" value="ECO:0007669"/>
    <property type="project" value="UniProtKB-UniRule"/>
</dbReference>
<dbReference type="SUPFAM" id="SSF47648">
    <property type="entry name" value="Nucleoside phosphorylase/phosphoribosyltransferase N-terminal domain"/>
    <property type="match status" value="1"/>
</dbReference>
<evidence type="ECO:0000313" key="12">
    <source>
        <dbReference type="EMBL" id="TCK71565.1"/>
    </source>
</evidence>
<feature type="binding site" evidence="9">
    <location>
        <begin position="114"/>
        <end position="122"/>
    </location>
    <ligand>
        <name>5-phospho-alpha-D-ribose 1-diphosphate</name>
        <dbReference type="ChEBI" id="CHEBI:58017"/>
    </ligand>
</feature>
<dbReference type="AlphaFoldDB" id="A0A4R1L0X5"/>
<comment type="function">
    <text evidence="9">Catalyzes the transfer of the phosphoribosyl group of 5-phosphorylribose-1-pyrophosphate (PRPP) to anthranilate to yield N-(5'-phosphoribosyl)-anthranilate (PRA).</text>
</comment>
<comment type="catalytic activity">
    <reaction evidence="7 9">
        <text>N-(5-phospho-beta-D-ribosyl)anthranilate + diphosphate = 5-phospho-alpha-D-ribose 1-diphosphate + anthranilate</text>
        <dbReference type="Rhea" id="RHEA:11768"/>
        <dbReference type="ChEBI" id="CHEBI:16567"/>
        <dbReference type="ChEBI" id="CHEBI:18277"/>
        <dbReference type="ChEBI" id="CHEBI:33019"/>
        <dbReference type="ChEBI" id="CHEBI:58017"/>
        <dbReference type="EC" id="2.4.2.18"/>
    </reaction>
</comment>
<dbReference type="UniPathway" id="UPA00035">
    <property type="reaction ID" value="UER00041"/>
</dbReference>
<evidence type="ECO:0000256" key="7">
    <source>
        <dbReference type="ARBA" id="ARBA00052328"/>
    </source>
</evidence>
<evidence type="ECO:0000256" key="8">
    <source>
        <dbReference type="ARBA" id="ARBA00061188"/>
    </source>
</evidence>
<dbReference type="InterPro" id="IPR036320">
    <property type="entry name" value="Glycosyl_Trfase_fam3_N_dom_sf"/>
</dbReference>
<protein>
    <recommendedName>
        <fullName evidence="9">Anthranilate phosphoribosyltransferase</fullName>
        <ecNumber evidence="9">2.4.2.18</ecNumber>
    </recommendedName>
</protein>
<evidence type="ECO:0000256" key="5">
    <source>
        <dbReference type="ARBA" id="ARBA00022822"/>
    </source>
</evidence>
<comment type="similarity">
    <text evidence="9">Belongs to the anthranilate phosphoribosyltransferase family.</text>
</comment>
<feature type="binding site" evidence="9">
    <location>
        <position position="117"/>
    </location>
    <ligand>
        <name>anthranilate</name>
        <dbReference type="ChEBI" id="CHEBI:16567"/>
        <label>1</label>
    </ligand>
</feature>
<accession>A0A4R1L0X5</accession>
<feature type="domain" description="Glycosyl transferase family 3" evidence="10">
    <location>
        <begin position="79"/>
        <end position="330"/>
    </location>
</feature>
<keyword evidence="3 9" id="KW-0328">Glycosyltransferase</keyword>
<dbReference type="Proteomes" id="UP000295210">
    <property type="component" value="Unassembled WGS sequence"/>
</dbReference>
<comment type="caution">
    <text evidence="9">Lacks conserved residue(s) required for the propagation of feature annotation.</text>
</comment>
<comment type="similarity">
    <text evidence="8">In the C-terminal section; belongs to the anthranilate phosphoribosyltransferase family.</text>
</comment>
<keyword evidence="13" id="KW-1185">Reference proteome</keyword>
<dbReference type="GO" id="GO:0005829">
    <property type="term" value="C:cytosol"/>
    <property type="evidence" value="ECO:0007669"/>
    <property type="project" value="TreeGrafter"/>
</dbReference>
<dbReference type="GO" id="GO:0004048">
    <property type="term" value="F:anthranilate phosphoribosyltransferase activity"/>
    <property type="evidence" value="ECO:0007669"/>
    <property type="project" value="UniProtKB-UniRule"/>
</dbReference>
<feature type="binding site" evidence="9">
    <location>
        <begin position="96"/>
        <end position="99"/>
    </location>
    <ligand>
        <name>5-phospho-alpha-D-ribose 1-diphosphate</name>
        <dbReference type="ChEBI" id="CHEBI:58017"/>
    </ligand>
</feature>
<dbReference type="InterPro" id="IPR017459">
    <property type="entry name" value="Glycosyl_Trfase_fam3_N_dom"/>
</dbReference>
<keyword evidence="5 9" id="KW-0822">Tryptophan biosynthesis</keyword>
<dbReference type="Pfam" id="PF00591">
    <property type="entry name" value="Glycos_transf_3"/>
    <property type="match status" value="1"/>
</dbReference>
<keyword evidence="9" id="KW-0460">Magnesium</keyword>
<feature type="binding site" evidence="9">
    <location>
        <position position="86"/>
    </location>
    <ligand>
        <name>5-phospho-alpha-D-ribose 1-diphosphate</name>
        <dbReference type="ChEBI" id="CHEBI:58017"/>
    </ligand>
</feature>
<dbReference type="OrthoDB" id="9806430at2"/>
<feature type="binding site" evidence="9">
    <location>
        <position position="98"/>
    </location>
    <ligand>
        <name>Mg(2+)</name>
        <dbReference type="ChEBI" id="CHEBI:18420"/>
        <label>1</label>
    </ligand>
</feature>
<evidence type="ECO:0000256" key="4">
    <source>
        <dbReference type="ARBA" id="ARBA00022679"/>
    </source>
</evidence>
<evidence type="ECO:0000256" key="9">
    <source>
        <dbReference type="HAMAP-Rule" id="MF_00211"/>
    </source>
</evidence>
<dbReference type="GO" id="GO:0000162">
    <property type="term" value="P:L-tryptophan biosynthetic process"/>
    <property type="evidence" value="ECO:0007669"/>
    <property type="project" value="UniProtKB-UniRule"/>
</dbReference>
<keyword evidence="4 9" id="KW-0808">Transferase</keyword>
<dbReference type="Gene3D" id="3.40.1030.10">
    <property type="entry name" value="Nucleoside phosphorylase/phosphoribosyltransferase catalytic domain"/>
    <property type="match status" value="1"/>
</dbReference>
<dbReference type="NCBIfam" id="TIGR01245">
    <property type="entry name" value="trpD"/>
    <property type="match status" value="1"/>
</dbReference>
<dbReference type="EMBL" id="SMGK01000005">
    <property type="protein sequence ID" value="TCK71565.1"/>
    <property type="molecule type" value="Genomic_DNA"/>
</dbReference>
<feature type="binding site" evidence="9">
    <location>
        <position position="86"/>
    </location>
    <ligand>
        <name>anthranilate</name>
        <dbReference type="ChEBI" id="CHEBI:16567"/>
        <label>1</label>
    </ligand>
</feature>
<evidence type="ECO:0000259" key="10">
    <source>
        <dbReference type="Pfam" id="PF00591"/>
    </source>
</evidence>
<feature type="binding site" evidence="9">
    <location>
        <position position="126"/>
    </location>
    <ligand>
        <name>5-phospho-alpha-D-ribose 1-diphosphate</name>
        <dbReference type="ChEBI" id="CHEBI:58017"/>
    </ligand>
</feature>
<comment type="caution">
    <text evidence="12">The sequence shown here is derived from an EMBL/GenBank/DDBJ whole genome shotgun (WGS) entry which is preliminary data.</text>
</comment>
<dbReference type="FunFam" id="3.40.1030.10:FF:000002">
    <property type="entry name" value="Anthranilate phosphoribosyltransferase"/>
    <property type="match status" value="1"/>
</dbReference>
<feature type="binding site" evidence="9">
    <location>
        <position position="231"/>
    </location>
    <ligand>
        <name>Mg(2+)</name>
        <dbReference type="ChEBI" id="CHEBI:18420"/>
        <label>2</label>
    </ligand>
</feature>
<keyword evidence="2 9" id="KW-0028">Amino-acid biosynthesis</keyword>
<dbReference type="RefSeq" id="WP_131998047.1">
    <property type="nucleotide sequence ID" value="NZ_SMGK01000005.1"/>
</dbReference>
<dbReference type="EC" id="2.4.2.18" evidence="9"/>
<evidence type="ECO:0000256" key="6">
    <source>
        <dbReference type="ARBA" id="ARBA00023141"/>
    </source>
</evidence>
<keyword evidence="9" id="KW-0479">Metal-binding</keyword>
<feature type="binding site" evidence="9">
    <location>
        <position position="172"/>
    </location>
    <ligand>
        <name>anthranilate</name>
        <dbReference type="ChEBI" id="CHEBI:16567"/>
        <label>2</label>
    </ligand>
</feature>
<sequence length="350" mass="36101">MATLKDLLIATIGEHRPLTRAESHAALNAMLGGDASDVEIAALLTSIAVRGETADELTGFAEAMRALAVPLPLTEAERAQLVDTCGTGGDGMGTFNISTAAALVAAAAGARVAKHGNRGVTSKCGSADVLEALGVPVDLPPAQAVECLRATGFMFLYAPLLHPAMKRVQPVRRALGFRTIFNLAGPLTNPAGAQAQVMGVFAEDKLVPVAEAMSRLGIRSAMAVHARDGLDEIGLCETDAVVVNEHNRLSKVVIAPEEAGLPPASIAELRGGSTAEESAAMIESILQGASGPRRDIVLLNAAAALRVAGLVADLREGVERCADAVDSGAAVCTLAALRQVRQEQKSQSRV</sequence>
<keyword evidence="6 9" id="KW-0057">Aromatic amino acid biosynthesis</keyword>
<reference evidence="12 13" key="1">
    <citation type="submission" date="2019-03" db="EMBL/GenBank/DDBJ databases">
        <title>Genomic Encyclopedia of Type Strains, Phase IV (KMG-IV): sequencing the most valuable type-strain genomes for metagenomic binning, comparative biology and taxonomic classification.</title>
        <authorList>
            <person name="Goeker M."/>
        </authorList>
    </citation>
    <scope>NUCLEOTIDE SEQUENCE [LARGE SCALE GENOMIC DNA]</scope>
    <source>
        <strain evidence="12 13">DSM 103428</strain>
    </source>
</reference>
<evidence type="ECO:0000256" key="3">
    <source>
        <dbReference type="ARBA" id="ARBA00022676"/>
    </source>
</evidence>
<comment type="pathway">
    <text evidence="1 9">Amino-acid biosynthesis; L-tryptophan biosynthesis; L-tryptophan from chorismate: step 2/5.</text>
</comment>
<dbReference type="InterPro" id="IPR000312">
    <property type="entry name" value="Glycosyl_Trfase_fam3"/>
</dbReference>
<dbReference type="SUPFAM" id="SSF52418">
    <property type="entry name" value="Nucleoside phosphorylase/phosphoribosyltransferase catalytic domain"/>
    <property type="match status" value="1"/>
</dbReference>
<dbReference type="InterPro" id="IPR035902">
    <property type="entry name" value="Nuc_phospho_transferase"/>
</dbReference>
<feature type="binding site" evidence="9">
    <location>
        <begin position="89"/>
        <end position="90"/>
    </location>
    <ligand>
        <name>5-phospho-alpha-D-ribose 1-diphosphate</name>
        <dbReference type="ChEBI" id="CHEBI:58017"/>
    </ligand>
</feature>
<evidence type="ECO:0000313" key="13">
    <source>
        <dbReference type="Proteomes" id="UP000295210"/>
    </source>
</evidence>
<proteinExistence type="inferred from homology"/>
<evidence type="ECO:0000256" key="2">
    <source>
        <dbReference type="ARBA" id="ARBA00022605"/>
    </source>
</evidence>
<dbReference type="HAMAP" id="MF_00211">
    <property type="entry name" value="TrpD"/>
    <property type="match status" value="1"/>
</dbReference>
<comment type="cofactor">
    <cofactor evidence="9">
        <name>Mg(2+)</name>
        <dbReference type="ChEBI" id="CHEBI:18420"/>
    </cofactor>
    <text evidence="9">Binds 2 magnesium ions per monomer.</text>
</comment>
<evidence type="ECO:0000259" key="11">
    <source>
        <dbReference type="Pfam" id="PF02885"/>
    </source>
</evidence>
<gene>
    <name evidence="9" type="primary">trpD</name>
    <name evidence="12" type="ORF">C7378_2845</name>
</gene>
<organism evidence="12 13">
    <name type="scientific">Acidipila rosea</name>
    <dbReference type="NCBI Taxonomy" id="768535"/>
    <lineage>
        <taxon>Bacteria</taxon>
        <taxon>Pseudomonadati</taxon>
        <taxon>Acidobacteriota</taxon>
        <taxon>Terriglobia</taxon>
        <taxon>Terriglobales</taxon>
        <taxon>Acidobacteriaceae</taxon>
        <taxon>Acidipila</taxon>
    </lineage>
</organism>
<dbReference type="PANTHER" id="PTHR43285">
    <property type="entry name" value="ANTHRANILATE PHOSPHORIBOSYLTRANSFERASE"/>
    <property type="match status" value="1"/>
</dbReference>
<evidence type="ECO:0000256" key="1">
    <source>
        <dbReference type="ARBA" id="ARBA00004907"/>
    </source>
</evidence>
<feature type="binding site" evidence="9">
    <location>
        <position position="94"/>
    </location>
    <ligand>
        <name>5-phospho-alpha-D-ribose 1-diphosphate</name>
        <dbReference type="ChEBI" id="CHEBI:58017"/>
    </ligand>
</feature>
<name>A0A4R1L0X5_9BACT</name>
<comment type="subunit">
    <text evidence="9">Homodimer.</text>
</comment>
<dbReference type="Pfam" id="PF02885">
    <property type="entry name" value="Glycos_trans_3N"/>
    <property type="match status" value="1"/>
</dbReference>
<feature type="domain" description="Glycosyl transferase family 3 N-terminal" evidence="11">
    <location>
        <begin position="8"/>
        <end position="68"/>
    </location>
</feature>
<dbReference type="Gene3D" id="1.20.970.10">
    <property type="entry name" value="Transferase, Pyrimidine Nucleoside Phosphorylase, Chain C"/>
    <property type="match status" value="1"/>
</dbReference>
<feature type="binding site" evidence="9">
    <location>
        <position position="232"/>
    </location>
    <ligand>
        <name>Mg(2+)</name>
        <dbReference type="ChEBI" id="CHEBI:18420"/>
        <label>2</label>
    </ligand>
</feature>
<dbReference type="PANTHER" id="PTHR43285:SF2">
    <property type="entry name" value="ANTHRANILATE PHOSPHORIBOSYLTRANSFERASE"/>
    <property type="match status" value="1"/>
</dbReference>